<feature type="transmembrane region" description="Helical" evidence="1">
    <location>
        <begin position="12"/>
        <end position="30"/>
    </location>
</feature>
<accession>A0ABM5QPR3</accession>
<gene>
    <name evidence="2" type="ORF">CATYP_10375</name>
</gene>
<keyword evidence="1" id="KW-0812">Transmembrane</keyword>
<evidence type="ECO:0000313" key="2">
    <source>
        <dbReference type="EMBL" id="AIG64880.1"/>
    </source>
</evidence>
<keyword evidence="3" id="KW-1185">Reference proteome</keyword>
<proteinExistence type="predicted"/>
<reference evidence="2 3" key="1">
    <citation type="submission" date="2014-07" db="EMBL/GenBank/DDBJ databases">
        <title>Complete genome sequence of Corynebacterium atypicum DSM 44849: identifiction of the mycolic acid biosynthesis genes.</title>
        <authorList>
            <person name="Tippelt A."/>
            <person name="Mollmann S."/>
            <person name="Albersmeier A."/>
            <person name="Jaenicke S."/>
            <person name="Ruckert C."/>
            <person name="Tauch A."/>
        </authorList>
    </citation>
    <scope>NUCLEOTIDE SEQUENCE [LARGE SCALE GENOMIC DNA]</scope>
    <source>
        <strain evidence="2 3">R2070</strain>
    </source>
</reference>
<feature type="transmembrane region" description="Helical" evidence="1">
    <location>
        <begin position="234"/>
        <end position="255"/>
    </location>
</feature>
<dbReference type="PANTHER" id="PTHR18640:SF5">
    <property type="entry name" value="SODIUM_BILE ACID COTRANSPORTER 7"/>
    <property type="match status" value="1"/>
</dbReference>
<name>A0ABM5QPR3_9CORY</name>
<evidence type="ECO:0000313" key="3">
    <source>
        <dbReference type="Proteomes" id="UP000028504"/>
    </source>
</evidence>
<dbReference type="Proteomes" id="UP000028504">
    <property type="component" value="Chromosome"/>
</dbReference>
<sequence>MDRVRLTNKIKKPDPLIVLIILAVVVAIFLPARGEFAQGFDVATKVAIALLFFLYGARLSPREALDGLKHWKLHLIILCFTFVVFPLIGIALRPLTAFISHDLYMGILFLTLVPSTVQSSVAFTSIARGNVAGSIVAASASNLAGVVLTPLLVLLLMTGGKGGIHIDAGVFGDIALQLLAPFVLGQLTRRWAKNFAAKRATKVVDRGSIAMVVYAAFSKGMVEDIWSTTGVGELLFIVALSVALVAFMLWLTRFVPQKLGFNRADTIAIEFCGTKKSLASGLPMASVIFSGAGLGLLILPLMIFHQVQLMMCSWLAAKYARAADAEE</sequence>
<organism evidence="2 3">
    <name type="scientific">Corynebacterium atypicum</name>
    <dbReference type="NCBI Taxonomy" id="191610"/>
    <lineage>
        <taxon>Bacteria</taxon>
        <taxon>Bacillati</taxon>
        <taxon>Actinomycetota</taxon>
        <taxon>Actinomycetes</taxon>
        <taxon>Mycobacteriales</taxon>
        <taxon>Corynebacteriaceae</taxon>
        <taxon>Corynebacterium</taxon>
    </lineage>
</organism>
<dbReference type="EMBL" id="CP008944">
    <property type="protein sequence ID" value="AIG64880.1"/>
    <property type="molecule type" value="Genomic_DNA"/>
</dbReference>
<dbReference type="PIRSF" id="PIRSF026166">
    <property type="entry name" value="UCP026166"/>
    <property type="match status" value="1"/>
</dbReference>
<dbReference type="PANTHER" id="PTHR18640">
    <property type="entry name" value="SOLUTE CARRIER FAMILY 10 MEMBER 7"/>
    <property type="match status" value="1"/>
</dbReference>
<feature type="transmembrane region" description="Helical" evidence="1">
    <location>
        <begin position="135"/>
        <end position="157"/>
    </location>
</feature>
<dbReference type="Pfam" id="PF13593">
    <property type="entry name" value="SBF_like"/>
    <property type="match status" value="1"/>
</dbReference>
<keyword evidence="1" id="KW-1133">Transmembrane helix</keyword>
<feature type="transmembrane region" description="Helical" evidence="1">
    <location>
        <begin position="163"/>
        <end position="183"/>
    </location>
</feature>
<feature type="transmembrane region" description="Helical" evidence="1">
    <location>
        <begin position="284"/>
        <end position="304"/>
    </location>
</feature>
<dbReference type="InterPro" id="IPR016833">
    <property type="entry name" value="Put_Na-Bile_cotransptr"/>
</dbReference>
<evidence type="ECO:0000256" key="1">
    <source>
        <dbReference type="SAM" id="Phobius"/>
    </source>
</evidence>
<feature type="transmembrane region" description="Helical" evidence="1">
    <location>
        <begin position="104"/>
        <end position="123"/>
    </location>
</feature>
<dbReference type="InterPro" id="IPR038770">
    <property type="entry name" value="Na+/solute_symporter_sf"/>
</dbReference>
<feature type="transmembrane region" description="Helical" evidence="1">
    <location>
        <begin position="73"/>
        <end position="92"/>
    </location>
</feature>
<keyword evidence="1" id="KW-0472">Membrane</keyword>
<dbReference type="Gene3D" id="1.20.1530.20">
    <property type="match status" value="1"/>
</dbReference>
<feature type="transmembrane region" description="Helical" evidence="1">
    <location>
        <begin position="42"/>
        <end position="61"/>
    </location>
</feature>
<protein>
    <submittedName>
        <fullName evidence="2">Membrane protein</fullName>
    </submittedName>
</protein>